<feature type="region of interest" description="Disordered" evidence="1">
    <location>
        <begin position="147"/>
        <end position="173"/>
    </location>
</feature>
<dbReference type="GO" id="GO:0003677">
    <property type="term" value="F:DNA binding"/>
    <property type="evidence" value="ECO:0007669"/>
    <property type="project" value="InterPro"/>
</dbReference>
<proteinExistence type="predicted"/>
<dbReference type="AlphaFoldDB" id="A0A917BDG4"/>
<protein>
    <recommendedName>
        <fullName evidence="2">Helix-turn-helix domain-containing protein</fullName>
    </recommendedName>
</protein>
<evidence type="ECO:0000313" key="3">
    <source>
        <dbReference type="EMBL" id="GGF37641.1"/>
    </source>
</evidence>
<dbReference type="InterPro" id="IPR041657">
    <property type="entry name" value="HTH_17"/>
</dbReference>
<comment type="caution">
    <text evidence="3">The sequence shown here is derived from an EMBL/GenBank/DDBJ whole genome shotgun (WGS) entry which is preliminary data.</text>
</comment>
<sequence>MPALNERATEALGATEAARLGVALQSIRQPSNAAGSAGAAVASSGGAEPASPPDAGFALTVGGTRVSLGGEAGAAVLDLLQRLADGHAVVVASTDSLLTTSQAAELIGISATYLLRLANNGVIAVEYRGTHRRFRLADATAYLEKSRQAAAAKSAQQPEALAPESRHPDEQAP</sequence>
<evidence type="ECO:0000256" key="1">
    <source>
        <dbReference type="SAM" id="MobiDB-lite"/>
    </source>
</evidence>
<accession>A0A917BDG4</accession>
<dbReference type="NCBIfam" id="TIGR01764">
    <property type="entry name" value="excise"/>
    <property type="match status" value="1"/>
</dbReference>
<dbReference type="Pfam" id="PF12728">
    <property type="entry name" value="HTH_17"/>
    <property type="match status" value="1"/>
</dbReference>
<evidence type="ECO:0000259" key="2">
    <source>
        <dbReference type="Pfam" id="PF12728"/>
    </source>
</evidence>
<dbReference type="EMBL" id="BMGP01000006">
    <property type="protein sequence ID" value="GGF37641.1"/>
    <property type="molecule type" value="Genomic_DNA"/>
</dbReference>
<evidence type="ECO:0000313" key="4">
    <source>
        <dbReference type="Proteomes" id="UP000598775"/>
    </source>
</evidence>
<keyword evidence="4" id="KW-1185">Reference proteome</keyword>
<organism evidence="3 4">
    <name type="scientific">Subtercola lobariae</name>
    <dbReference type="NCBI Taxonomy" id="1588641"/>
    <lineage>
        <taxon>Bacteria</taxon>
        <taxon>Bacillati</taxon>
        <taxon>Actinomycetota</taxon>
        <taxon>Actinomycetes</taxon>
        <taxon>Micrococcales</taxon>
        <taxon>Microbacteriaceae</taxon>
        <taxon>Subtercola</taxon>
    </lineage>
</organism>
<feature type="compositionally biased region" description="Low complexity" evidence="1">
    <location>
        <begin position="148"/>
        <end position="162"/>
    </location>
</feature>
<dbReference type="InterPro" id="IPR010093">
    <property type="entry name" value="SinI_DNA-bd"/>
</dbReference>
<dbReference type="RefSeq" id="WP_188680269.1">
    <property type="nucleotide sequence ID" value="NZ_BMGP01000006.1"/>
</dbReference>
<feature type="compositionally biased region" description="Basic and acidic residues" evidence="1">
    <location>
        <begin position="164"/>
        <end position="173"/>
    </location>
</feature>
<reference evidence="3 4" key="1">
    <citation type="journal article" date="2014" name="Int. J. Syst. Evol. Microbiol.">
        <title>Complete genome sequence of Corynebacterium casei LMG S-19264T (=DSM 44701T), isolated from a smear-ripened cheese.</title>
        <authorList>
            <consortium name="US DOE Joint Genome Institute (JGI-PGF)"/>
            <person name="Walter F."/>
            <person name="Albersmeier A."/>
            <person name="Kalinowski J."/>
            <person name="Ruckert C."/>
        </authorList>
    </citation>
    <scope>NUCLEOTIDE SEQUENCE [LARGE SCALE GENOMIC DNA]</scope>
    <source>
        <strain evidence="3 4">CGMCC 1.12976</strain>
    </source>
</reference>
<feature type="domain" description="Helix-turn-helix" evidence="2">
    <location>
        <begin position="97"/>
        <end position="145"/>
    </location>
</feature>
<name>A0A917BDG4_9MICO</name>
<gene>
    <name evidence="3" type="ORF">GCM10011399_33220</name>
</gene>
<dbReference type="Proteomes" id="UP000598775">
    <property type="component" value="Unassembled WGS sequence"/>
</dbReference>